<protein>
    <submittedName>
        <fullName evidence="1">Uncharacterized protein</fullName>
    </submittedName>
</protein>
<evidence type="ECO:0000313" key="2">
    <source>
        <dbReference type="Proteomes" id="UP001066276"/>
    </source>
</evidence>
<organism evidence="1 2">
    <name type="scientific">Pleurodeles waltl</name>
    <name type="common">Iberian ribbed newt</name>
    <dbReference type="NCBI Taxonomy" id="8319"/>
    <lineage>
        <taxon>Eukaryota</taxon>
        <taxon>Metazoa</taxon>
        <taxon>Chordata</taxon>
        <taxon>Craniata</taxon>
        <taxon>Vertebrata</taxon>
        <taxon>Euteleostomi</taxon>
        <taxon>Amphibia</taxon>
        <taxon>Batrachia</taxon>
        <taxon>Caudata</taxon>
        <taxon>Salamandroidea</taxon>
        <taxon>Salamandridae</taxon>
        <taxon>Pleurodelinae</taxon>
        <taxon>Pleurodeles</taxon>
    </lineage>
</organism>
<dbReference type="AlphaFoldDB" id="A0AAV7WAC8"/>
<accession>A0AAV7WAC8</accession>
<gene>
    <name evidence="1" type="ORF">NDU88_005187</name>
</gene>
<comment type="caution">
    <text evidence="1">The sequence shown here is derived from an EMBL/GenBank/DDBJ whole genome shotgun (WGS) entry which is preliminary data.</text>
</comment>
<sequence>MTVHLSVALLPIGYLNLLPHTVHRARGSKHRAETGSRTTSRRCRTLTGSSFPGLVPHFEDDNRELLSLSWIEGTQQKVATKVKSNSSVAQRFQLTNAEDLRGNGLILAVSRVCEVQCKVCHNKRHAQHPLGARDKFHIRTPLLARALLRAQR</sequence>
<reference evidence="1" key="1">
    <citation type="journal article" date="2022" name="bioRxiv">
        <title>Sequencing and chromosome-scale assembly of the giantPleurodeles waltlgenome.</title>
        <authorList>
            <person name="Brown T."/>
            <person name="Elewa A."/>
            <person name="Iarovenko S."/>
            <person name="Subramanian E."/>
            <person name="Araus A.J."/>
            <person name="Petzold A."/>
            <person name="Susuki M."/>
            <person name="Suzuki K.-i.T."/>
            <person name="Hayashi T."/>
            <person name="Toyoda A."/>
            <person name="Oliveira C."/>
            <person name="Osipova E."/>
            <person name="Leigh N.D."/>
            <person name="Simon A."/>
            <person name="Yun M.H."/>
        </authorList>
    </citation>
    <scope>NUCLEOTIDE SEQUENCE</scope>
    <source>
        <strain evidence="1">20211129_DDA</strain>
        <tissue evidence="1">Liver</tissue>
    </source>
</reference>
<dbReference type="Proteomes" id="UP001066276">
    <property type="component" value="Chromosome 1_2"/>
</dbReference>
<evidence type="ECO:0000313" key="1">
    <source>
        <dbReference type="EMBL" id="KAJ1209815.1"/>
    </source>
</evidence>
<proteinExistence type="predicted"/>
<keyword evidence="2" id="KW-1185">Reference proteome</keyword>
<dbReference type="EMBL" id="JANPWB010000002">
    <property type="protein sequence ID" value="KAJ1209815.1"/>
    <property type="molecule type" value="Genomic_DNA"/>
</dbReference>
<name>A0AAV7WAC8_PLEWA</name>